<dbReference type="InParanoid" id="A0A6P7LCZ5"/>
<gene>
    <name evidence="12" type="primary">parp14rs1</name>
</gene>
<dbReference type="InterPro" id="IPR057049">
    <property type="entry name" value="PARP14_KH_8"/>
</dbReference>
<comment type="subcellular location">
    <subcellularLocation>
        <location evidence="1">Nucleus</location>
    </subcellularLocation>
</comment>
<keyword evidence="2 7" id="KW-0328">Glycosyltransferase</keyword>
<evidence type="ECO:0000256" key="5">
    <source>
        <dbReference type="ARBA" id="ARBA00023242"/>
    </source>
</evidence>
<dbReference type="SUPFAM" id="SSF52949">
    <property type="entry name" value="Macro domain-like"/>
    <property type="match status" value="3"/>
</dbReference>
<dbReference type="GO" id="GO:0005737">
    <property type="term" value="C:cytoplasm"/>
    <property type="evidence" value="ECO:0007669"/>
    <property type="project" value="TreeGrafter"/>
</dbReference>
<dbReference type="GO" id="GO:1990404">
    <property type="term" value="F:NAD+-protein mono-ADP-ribosyltransferase activity"/>
    <property type="evidence" value="ECO:0007669"/>
    <property type="project" value="TreeGrafter"/>
</dbReference>
<accession>A0A6P7LCZ5</accession>
<feature type="domain" description="WWE" evidence="8">
    <location>
        <begin position="1502"/>
        <end position="1580"/>
    </location>
</feature>
<dbReference type="InterPro" id="IPR004170">
    <property type="entry name" value="WWE_dom"/>
</dbReference>
<dbReference type="InterPro" id="IPR057051">
    <property type="entry name" value="PARP14_RPM_1"/>
</dbReference>
<dbReference type="SUPFAM" id="SSF56399">
    <property type="entry name" value="ADP-ribosylation"/>
    <property type="match status" value="1"/>
</dbReference>
<dbReference type="EC" id="2.4.2.-" evidence="7"/>
<dbReference type="Pfam" id="PF23245">
    <property type="entry name" value="RRM_PARP14_2"/>
    <property type="match status" value="1"/>
</dbReference>
<evidence type="ECO:0000256" key="1">
    <source>
        <dbReference type="ARBA" id="ARBA00004123"/>
    </source>
</evidence>
<dbReference type="InterPro" id="IPR057044">
    <property type="entry name" value="PARP14_KH_1"/>
</dbReference>
<dbReference type="FunCoup" id="A0A6P7LCZ5">
    <property type="interactions" value="202"/>
</dbReference>
<evidence type="ECO:0000313" key="12">
    <source>
        <dbReference type="RefSeq" id="XP_028992073.1"/>
    </source>
</evidence>
<organism evidence="11 12">
    <name type="scientific">Betta splendens</name>
    <name type="common">Siamese fighting fish</name>
    <dbReference type="NCBI Taxonomy" id="158456"/>
    <lineage>
        <taxon>Eukaryota</taxon>
        <taxon>Metazoa</taxon>
        <taxon>Chordata</taxon>
        <taxon>Craniata</taxon>
        <taxon>Vertebrata</taxon>
        <taxon>Euteleostomi</taxon>
        <taxon>Actinopterygii</taxon>
        <taxon>Neopterygii</taxon>
        <taxon>Teleostei</taxon>
        <taxon>Neoteleostei</taxon>
        <taxon>Acanthomorphata</taxon>
        <taxon>Anabantaria</taxon>
        <taxon>Anabantiformes</taxon>
        <taxon>Anabantoidei</taxon>
        <taxon>Osphronemidae</taxon>
        <taxon>Betta</taxon>
    </lineage>
</organism>
<dbReference type="Pfam" id="PF23249">
    <property type="entry name" value="KH_PARP14_3"/>
    <property type="match status" value="1"/>
</dbReference>
<dbReference type="PANTHER" id="PTHR14453:SF89">
    <property type="entry name" value="PROTEIN MONO-ADP-RIBOSYLTRANSFERASE PARP14"/>
    <property type="match status" value="1"/>
</dbReference>
<feature type="domain" description="Macro" evidence="10">
    <location>
        <begin position="752"/>
        <end position="939"/>
    </location>
</feature>
<name>A0A6P7LCZ5_BETSP</name>
<keyword evidence="5" id="KW-0539">Nucleus</keyword>
<dbReference type="PROSITE" id="PS51154">
    <property type="entry name" value="MACRO"/>
    <property type="match status" value="3"/>
</dbReference>
<evidence type="ECO:0000256" key="3">
    <source>
        <dbReference type="ARBA" id="ARBA00022679"/>
    </source>
</evidence>
<keyword evidence="11" id="KW-1185">Reference proteome</keyword>
<dbReference type="GO" id="GO:0003714">
    <property type="term" value="F:transcription corepressor activity"/>
    <property type="evidence" value="ECO:0007669"/>
    <property type="project" value="TreeGrafter"/>
</dbReference>
<dbReference type="Pfam" id="PF23248">
    <property type="entry name" value="KH_PARP14_2"/>
    <property type="match status" value="1"/>
</dbReference>
<dbReference type="InterPro" id="IPR057050">
    <property type="entry name" value="RRM_PARP14_2"/>
</dbReference>
<dbReference type="Gene3D" id="3.30.70.330">
    <property type="match status" value="2"/>
</dbReference>
<dbReference type="PROSITE" id="PS50918">
    <property type="entry name" value="WWE"/>
    <property type="match status" value="1"/>
</dbReference>
<dbReference type="InterPro" id="IPR057047">
    <property type="entry name" value="PARP14_KH_5"/>
</dbReference>
<dbReference type="InterPro" id="IPR012317">
    <property type="entry name" value="Poly(ADP-ribose)pol_cat_dom"/>
</dbReference>
<dbReference type="PROSITE" id="PS51059">
    <property type="entry name" value="PARP_CATALYTIC"/>
    <property type="match status" value="1"/>
</dbReference>
<dbReference type="Gene3D" id="3.40.220.10">
    <property type="entry name" value="Leucine Aminopeptidase, subunit E, domain 1"/>
    <property type="match status" value="3"/>
</dbReference>
<evidence type="ECO:0000259" key="9">
    <source>
        <dbReference type="PROSITE" id="PS51059"/>
    </source>
</evidence>
<dbReference type="Pfam" id="PF23251">
    <property type="entry name" value="KH_PARP14_4"/>
    <property type="match status" value="1"/>
</dbReference>
<dbReference type="Pfam" id="PF23085">
    <property type="entry name" value="RRM_PARP14_3"/>
    <property type="match status" value="1"/>
</dbReference>
<evidence type="ECO:0000256" key="4">
    <source>
        <dbReference type="ARBA" id="ARBA00023027"/>
    </source>
</evidence>
<comment type="similarity">
    <text evidence="6">Belongs to the ARTD/PARP family.</text>
</comment>
<feature type="domain" description="Macro" evidence="10">
    <location>
        <begin position="971"/>
        <end position="1156"/>
    </location>
</feature>
<dbReference type="Gene3D" id="3.30.720.50">
    <property type="match status" value="1"/>
</dbReference>
<dbReference type="SMART" id="SM00506">
    <property type="entry name" value="A1pp"/>
    <property type="match status" value="3"/>
</dbReference>
<protein>
    <recommendedName>
        <fullName evidence="7">Poly [ADP-ribose] polymerase</fullName>
        <shortName evidence="7">PARP</shortName>
        <ecNumber evidence="7">2.4.2.-</ecNumber>
    </recommendedName>
</protein>
<dbReference type="InterPro" id="IPR057043">
    <property type="entry name" value="PARP14_KH_2"/>
</dbReference>
<dbReference type="GO" id="GO:0010629">
    <property type="term" value="P:negative regulation of gene expression"/>
    <property type="evidence" value="ECO:0007669"/>
    <property type="project" value="TreeGrafter"/>
</dbReference>
<dbReference type="Proteomes" id="UP000515150">
    <property type="component" value="Chromosome 21"/>
</dbReference>
<proteinExistence type="inferred from homology"/>
<dbReference type="Pfam" id="PF23084">
    <property type="entry name" value="KH_PARP14_1"/>
    <property type="match status" value="1"/>
</dbReference>
<evidence type="ECO:0000313" key="11">
    <source>
        <dbReference type="Proteomes" id="UP000515150"/>
    </source>
</evidence>
<dbReference type="Pfam" id="PF23222">
    <property type="entry name" value="RRM_PARP14_1"/>
    <property type="match status" value="1"/>
</dbReference>
<dbReference type="GO" id="GO:0070212">
    <property type="term" value="P:protein poly-ADP-ribosylation"/>
    <property type="evidence" value="ECO:0007669"/>
    <property type="project" value="TreeGrafter"/>
</dbReference>
<dbReference type="OrthoDB" id="6133115at2759"/>
<dbReference type="GeneID" id="114846961"/>
<dbReference type="PANTHER" id="PTHR14453">
    <property type="entry name" value="PARP/ZINC FINGER CCCH TYPE DOMAIN CONTAINING PROTEIN"/>
    <property type="match status" value="1"/>
</dbReference>
<keyword evidence="3 7" id="KW-0808">Transferase</keyword>
<dbReference type="InterPro" id="IPR052056">
    <property type="entry name" value="Mono-ARTD/PARP"/>
</dbReference>
<dbReference type="InterPro" id="IPR002589">
    <property type="entry name" value="Macro_dom"/>
</dbReference>
<dbReference type="Pfam" id="PF00644">
    <property type="entry name" value="PARP"/>
    <property type="match status" value="1"/>
</dbReference>
<dbReference type="GO" id="GO:0003950">
    <property type="term" value="F:NAD+ poly-ADP-ribosyltransferase activity"/>
    <property type="evidence" value="ECO:0007669"/>
    <property type="project" value="UniProtKB-UniRule"/>
</dbReference>
<dbReference type="InterPro" id="IPR012677">
    <property type="entry name" value="Nucleotide-bd_a/b_plait_sf"/>
</dbReference>
<dbReference type="CTD" id="791754"/>
<dbReference type="Gene3D" id="3.90.228.10">
    <property type="match status" value="1"/>
</dbReference>
<dbReference type="KEGG" id="bspl:114846961"/>
<dbReference type="InterPro" id="IPR054596">
    <property type="entry name" value="PARP14_WWE"/>
</dbReference>
<evidence type="ECO:0000256" key="2">
    <source>
        <dbReference type="ARBA" id="ARBA00022676"/>
    </source>
</evidence>
<dbReference type="CDD" id="cd01439">
    <property type="entry name" value="TCCD_inducible_PARP_like"/>
    <property type="match status" value="1"/>
</dbReference>
<feature type="domain" description="PARP catalytic" evidence="9">
    <location>
        <begin position="1584"/>
        <end position="1780"/>
    </location>
</feature>
<dbReference type="Pfam" id="PF23254">
    <property type="entry name" value="KH_PARP14_8"/>
    <property type="match status" value="1"/>
</dbReference>
<evidence type="ECO:0000256" key="7">
    <source>
        <dbReference type="RuleBase" id="RU362114"/>
    </source>
</evidence>
<dbReference type="InterPro" id="IPR043472">
    <property type="entry name" value="Macro_dom-like"/>
</dbReference>
<evidence type="ECO:0000256" key="6">
    <source>
        <dbReference type="ARBA" id="ARBA00024347"/>
    </source>
</evidence>
<dbReference type="Pfam" id="PF22005">
    <property type="entry name" value="WWE_1"/>
    <property type="match status" value="1"/>
</dbReference>
<dbReference type="InterPro" id="IPR037197">
    <property type="entry name" value="WWE_dom_sf"/>
</dbReference>
<dbReference type="InterPro" id="IPR057045">
    <property type="entry name" value="PARP14_KH_3"/>
</dbReference>
<dbReference type="FunFam" id="3.90.228.10:FF:000008">
    <property type="entry name" value="Poly [ADP-ribose] polymerase"/>
    <property type="match status" value="1"/>
</dbReference>
<dbReference type="CDD" id="cd02903">
    <property type="entry name" value="Macro_BAL-like"/>
    <property type="match status" value="2"/>
</dbReference>
<dbReference type="RefSeq" id="XP_028992073.1">
    <property type="nucleotide sequence ID" value="XM_029136240.3"/>
</dbReference>
<evidence type="ECO:0000259" key="8">
    <source>
        <dbReference type="PROSITE" id="PS50918"/>
    </source>
</evidence>
<evidence type="ECO:0000259" key="10">
    <source>
        <dbReference type="PROSITE" id="PS51154"/>
    </source>
</evidence>
<dbReference type="GO" id="GO:0005634">
    <property type="term" value="C:nucleus"/>
    <property type="evidence" value="ECO:0007669"/>
    <property type="project" value="UniProtKB-SubCell"/>
</dbReference>
<reference evidence="12" key="1">
    <citation type="submission" date="2025-08" db="UniProtKB">
        <authorList>
            <consortium name="RefSeq"/>
        </authorList>
    </citation>
    <scope>IDENTIFICATION</scope>
</reference>
<dbReference type="Pfam" id="PF01661">
    <property type="entry name" value="Macro"/>
    <property type="match status" value="3"/>
</dbReference>
<sequence>MAGVYAFPLLVELEDNNFPKLKNKLVKYFQSKKANGGDCEVDHENGSGTATLRFRREEDQRNVLKKETHEIQVDTSVLRMKVRLPTEEKKAQEAPPNTVQKKLPSGATAEVLKEAKDDEELCSNYVLGNIAKLNQEFLEMLVENIVKDADSKNYTLEIIPYTFSAVVSFPRENTDFVKKCLENRTFKNQQLSVRPLEVTTQVLAEDISLGEDILRMVFENAGGTVEKVVLNQVEQSAIITFKDHKDVQKILKKKQHFKDKELKVYPFYKSLDTALYGKDKPSLKLPDCVSETIDESLRRYLSRSQSVAAAIHNELAKHFCKVNFNQSPVCLSPEASLLQQKEAKAIIREWNQTVKSTFAEAMSKFKSLTFHPESEAWQESEDKIRQLSEREDVAVMPDKASGVILVAGPVDHVTRLEKACSEVLNEIGRRVHREKSSLTDEMRMSPSTFHILYQDGLKEKLLRVYPELKMSFIRDRSVLAITGLKDEILAANKVIYDAILALKRQHLDLHEFVLDLLKDEDLEELSEVLLISDGMNAAFEKTPHSVQLLAVSDRDLKNAGEHLRKMLISEPIDVEDEKVLKMPEWKRLVDKFEFDNSGTWRKIRIHTPGEQVVVCGHRQRVQLVTSELEDFLSQNASIEEVVSANYKAIAEYVQPRISKLGEVVKHVKVSYTEDLICLSGSRADVSKCKSRVEDLVCSVVFEEVKVVKPGVKKLFKDKKGMYTDLLRGETGCLVKLGDDADDGQDDLANRPKPVYQLQTPDGVDIAVCKADMCSYPVHAVVTSSTQNLKLDGGLAAALLKAAGPQLQDQCNKIFNSRGQLSPGECVITDAGGQLCCKKVIHAVGPLYDSNKHPKVVAQLRKAVQGSLELAEQHNCVSVALPAISRSQGFNLSVCASTIVKAVKEFCDEKYEDNCIKSIHFVNNEDTVVQAMEAAVRQEFGNHGVNPSQQVPQTKAIKSPLKQAGTSSSDPNCLGQVQTKEGLDLILMKGNIEKATTEVTVNSVVGKDLNLSQGAVSGAILREAGPSLQQLVTAQNATGAVGEIIITAGGNLKSKQVFHAVTPHWDKGKGTTEKILSGIFKDCLNKAEDTGLTSLSFPAIGTGNLGFPKDRVATLMLDRILTFSSKKPKHLKKVMIVLYSGDANTIQVFSDEFKKRFPTATAAKTAPNPPQSQGPFSKVVSTSGMHETKLGNVAIQVVTGDITKENTDVIVNSSNESFSLKSGVSKAILDAAGQAVEAECQTLITAQPNQGMIMTQPGILKCKKILHLAGQTDPLKIKKVVKDALQMCVKHSYTSVSFPAIGTGQGSVQAGQVADAMLDAAIEVLTQNTSSSLKTVRIVIFQPPMLNDFYNSMDQRVQTDKTDAKGKKGLLASFGSAFMSLFTGGAAPPQDGEDFIIEALKVDPACFHICGDTQTNVDLVKTRINELISSEINATTISEKAILHFSDADYNKIADIQRNLGVSIRTKSKNGDASITIEGLSKDVLKASTQIHKMMWEAKNKEELQKKIEMTSSLVDWQYQPQGLQYEHFDETDNYHLEQAMNDKKKTVTVKIKGQNYTVTMSKNQATNSQGQTVQIKRVNKLQAEDIPEHWDPMPDTDICKVVPINAGTQEYNEVVNLFKATCPRTVIKVERIQNRGMWKGLLVKKYDMEQRNGHLNNMRRLFHGTCHTTVDWINKYGFNRSYAGKNAACYGNGTYFAVNANYSAADTYSKPKPSGEKYMYLCQVLTGEFTTGSAGLSAPPEKTPGSFQLYDSVVDRLPTPSMFIIFHDAQAYPEYLITFK</sequence>
<keyword evidence="4 7" id="KW-0520">NAD</keyword>
<dbReference type="SUPFAM" id="SSF117839">
    <property type="entry name" value="WWE domain"/>
    <property type="match status" value="1"/>
</dbReference>
<dbReference type="Pfam" id="PF23252">
    <property type="entry name" value="KH_PARP14_5"/>
    <property type="match status" value="1"/>
</dbReference>
<feature type="domain" description="Macro" evidence="10">
    <location>
        <begin position="1181"/>
        <end position="1356"/>
    </location>
</feature>
<dbReference type="InterPro" id="IPR057046">
    <property type="entry name" value="PARP14_KH_4"/>
</dbReference>